<evidence type="ECO:0000313" key="1">
    <source>
        <dbReference type="EMBL" id="BDZ76953.1"/>
    </source>
</evidence>
<gene>
    <name evidence="1" type="ORF">Lac1_11360</name>
</gene>
<dbReference type="EMBL" id="AP027742">
    <property type="protein sequence ID" value="BDZ76953.1"/>
    <property type="molecule type" value="Genomic_DNA"/>
</dbReference>
<protein>
    <submittedName>
        <fullName evidence="1">Uncharacterized protein</fullName>
    </submittedName>
</protein>
<organism evidence="1 2">
    <name type="scientific">Claveliimonas bilis</name>
    <dbReference type="NCBI Taxonomy" id="3028070"/>
    <lineage>
        <taxon>Bacteria</taxon>
        <taxon>Bacillati</taxon>
        <taxon>Bacillota</taxon>
        <taxon>Clostridia</taxon>
        <taxon>Lachnospirales</taxon>
        <taxon>Lachnospiraceae</taxon>
        <taxon>Claveliimonas</taxon>
    </lineage>
</organism>
<keyword evidence="2" id="KW-1185">Reference proteome</keyword>
<accession>A0ABM8I1Y5</accession>
<dbReference type="Proteomes" id="UP001305815">
    <property type="component" value="Chromosome"/>
</dbReference>
<sequence>MYDYKCSICGCSLDPTEKCDCQMTHERNLQMVDDLLVEEADGQMKLKEAANYGTYPWLR</sequence>
<proteinExistence type="predicted"/>
<name>A0ABM8I1Y5_9FIRM</name>
<reference evidence="2" key="1">
    <citation type="journal article" date="2023" name="Int. J. Syst. Evol. Microbiol.">
        <title>Claveliimonas bilis gen. nov., sp. nov., deoxycholic acid-producing bacteria isolated from human faeces, and reclassification of Sellimonas monacensis Zenner et al. 2021 as Claveliimonas monacensis comb. nov.</title>
        <authorList>
            <person name="Hisatomi A."/>
            <person name="Kastawa N.W.E.P.G."/>
            <person name="Song I."/>
            <person name="Ohkuma M."/>
            <person name="Fukiya S."/>
            <person name="Sakamoto M."/>
        </authorList>
    </citation>
    <scope>NUCLEOTIDE SEQUENCE [LARGE SCALE GENOMIC DNA]</scope>
    <source>
        <strain evidence="2">12BBH14</strain>
    </source>
</reference>
<evidence type="ECO:0000313" key="2">
    <source>
        <dbReference type="Proteomes" id="UP001305815"/>
    </source>
</evidence>